<dbReference type="Proteomes" id="UP001296706">
    <property type="component" value="Unassembled WGS sequence"/>
</dbReference>
<keyword evidence="2" id="KW-1185">Reference proteome</keyword>
<dbReference type="PANTHER" id="PTHR43434">
    <property type="entry name" value="PHOSPHOGLYCOLATE PHOSPHATASE"/>
    <property type="match status" value="1"/>
</dbReference>
<dbReference type="InterPro" id="IPR023198">
    <property type="entry name" value="PGP-like_dom2"/>
</dbReference>
<evidence type="ECO:0000313" key="2">
    <source>
        <dbReference type="Proteomes" id="UP001296706"/>
    </source>
</evidence>
<dbReference type="InterPro" id="IPR041492">
    <property type="entry name" value="HAD_2"/>
</dbReference>
<reference evidence="1 2" key="1">
    <citation type="submission" date="2020-04" db="EMBL/GenBank/DDBJ databases">
        <authorList>
            <person name="Klaysubun C."/>
            <person name="Duangmal K."/>
            <person name="Lipun K."/>
        </authorList>
    </citation>
    <scope>NUCLEOTIDE SEQUENCE [LARGE SCALE GENOMIC DNA]</scope>
    <source>
        <strain evidence="1 2">JCM 11839</strain>
    </source>
</reference>
<dbReference type="SUPFAM" id="SSF56784">
    <property type="entry name" value="HAD-like"/>
    <property type="match status" value="1"/>
</dbReference>
<accession>A0ABX1RJK9</accession>
<name>A0ABX1RJK9_9PSEU</name>
<dbReference type="InterPro" id="IPR023214">
    <property type="entry name" value="HAD_sf"/>
</dbReference>
<organism evidence="1 2">
    <name type="scientific">Pseudonocardia xinjiangensis</name>
    <dbReference type="NCBI Taxonomy" id="75289"/>
    <lineage>
        <taxon>Bacteria</taxon>
        <taxon>Bacillati</taxon>
        <taxon>Actinomycetota</taxon>
        <taxon>Actinomycetes</taxon>
        <taxon>Pseudonocardiales</taxon>
        <taxon>Pseudonocardiaceae</taxon>
        <taxon>Pseudonocardia</taxon>
    </lineage>
</organism>
<comment type="caution">
    <text evidence="1">The sequence shown here is derived from an EMBL/GenBank/DDBJ whole genome shotgun (WGS) entry which is preliminary data.</text>
</comment>
<proteinExistence type="predicted"/>
<dbReference type="SFLD" id="SFLDS00003">
    <property type="entry name" value="Haloacid_Dehalogenase"/>
    <property type="match status" value="1"/>
</dbReference>
<dbReference type="PANTHER" id="PTHR43434:SF20">
    <property type="entry name" value="5'-NUCLEOTIDASE"/>
    <property type="match status" value="1"/>
</dbReference>
<sequence>MRTVLLDLDGTLVDSAATITEHLAAALTEVGFPVPDAERLRRLVGPPFETALPELGLTDEQTSAAITAYRTSYDAVAATVTPVYPGVPALLERLREADLRLAVATSKPEELARKIVAGVGLAGFLDLVGGADHVGGRVGKAAVVRSVIERLGVDPARQPVVMVGDRHHDVDGAAEHGIPTVGVAWGYAEPGELAGARLVVPHIEALAEALRGDKVWSTLPPVPRH</sequence>
<dbReference type="InterPro" id="IPR036412">
    <property type="entry name" value="HAD-like_sf"/>
</dbReference>
<dbReference type="Pfam" id="PF13419">
    <property type="entry name" value="HAD_2"/>
    <property type="match status" value="1"/>
</dbReference>
<dbReference type="EMBL" id="JAAXKY010000091">
    <property type="protein sequence ID" value="NMH80167.1"/>
    <property type="molecule type" value="Genomic_DNA"/>
</dbReference>
<evidence type="ECO:0000313" key="1">
    <source>
        <dbReference type="EMBL" id="NMH80167.1"/>
    </source>
</evidence>
<protein>
    <submittedName>
        <fullName evidence="1">HAD hydrolase-like protein</fullName>
    </submittedName>
</protein>
<dbReference type="SFLD" id="SFLDG01129">
    <property type="entry name" value="C1.5:_HAD__Beta-PGM__Phosphata"/>
    <property type="match status" value="1"/>
</dbReference>
<gene>
    <name evidence="1" type="ORF">HF577_24155</name>
</gene>
<dbReference type="Gene3D" id="1.10.150.240">
    <property type="entry name" value="Putative phosphatase, domain 2"/>
    <property type="match status" value="1"/>
</dbReference>
<dbReference type="Gene3D" id="3.40.50.1000">
    <property type="entry name" value="HAD superfamily/HAD-like"/>
    <property type="match status" value="1"/>
</dbReference>
<dbReference type="RefSeq" id="WP_169398222.1">
    <property type="nucleotide sequence ID" value="NZ_BAAAJH010000013.1"/>
</dbReference>
<dbReference type="InterPro" id="IPR050155">
    <property type="entry name" value="HAD-like_hydrolase_sf"/>
</dbReference>